<keyword evidence="2" id="KW-1133">Transmembrane helix</keyword>
<dbReference type="PANTHER" id="PTHR33868:SF10">
    <property type="entry name" value="OS08G0483100 PROTEIN"/>
    <property type="match status" value="1"/>
</dbReference>
<evidence type="ECO:0000313" key="4">
    <source>
        <dbReference type="Proteomes" id="UP000825729"/>
    </source>
</evidence>
<name>A0AAV7F5T0_ARIFI</name>
<evidence type="ECO:0000256" key="1">
    <source>
        <dbReference type="SAM" id="Coils"/>
    </source>
</evidence>
<feature type="coiled-coil region" evidence="1">
    <location>
        <begin position="75"/>
        <end position="102"/>
    </location>
</feature>
<proteinExistence type="predicted"/>
<dbReference type="Proteomes" id="UP000825729">
    <property type="component" value="Unassembled WGS sequence"/>
</dbReference>
<dbReference type="EMBL" id="JAINDJ010000002">
    <property type="protein sequence ID" value="KAG9456428.1"/>
    <property type="molecule type" value="Genomic_DNA"/>
</dbReference>
<gene>
    <name evidence="3" type="ORF">H6P81_000936</name>
</gene>
<dbReference type="PANTHER" id="PTHR33868">
    <property type="entry name" value="EXPRESSED PROTEIN"/>
    <property type="match status" value="1"/>
</dbReference>
<keyword evidence="2" id="KW-0812">Transmembrane</keyword>
<feature type="transmembrane region" description="Helical" evidence="2">
    <location>
        <begin position="153"/>
        <end position="174"/>
    </location>
</feature>
<comment type="caution">
    <text evidence="3">The sequence shown here is derived from an EMBL/GenBank/DDBJ whole genome shotgun (WGS) entry which is preliminary data.</text>
</comment>
<sequence>MEEKGMTKMNFAFSQRASLQLLQNCDLPPPIKVFAEEKETFAKSSTQLQFSPSSKGSRVEALDQPEDKLGLLKALNLSQTRAREAEKKASNLRDEKDRFTTLFWMEASQLRAHRHWVKLLEYEITQLRSQLVLSQKEKPREERRDGEEVTPQGWAIALLLVANFGLAIGCSYFFL</sequence>
<accession>A0AAV7F5T0</accession>
<evidence type="ECO:0000313" key="3">
    <source>
        <dbReference type="EMBL" id="KAG9456428.1"/>
    </source>
</evidence>
<keyword evidence="4" id="KW-1185">Reference proteome</keyword>
<protein>
    <submittedName>
        <fullName evidence="3">Uncharacterized protein</fullName>
    </submittedName>
</protein>
<keyword evidence="1" id="KW-0175">Coiled coil</keyword>
<organism evidence="3 4">
    <name type="scientific">Aristolochia fimbriata</name>
    <name type="common">White veined hardy Dutchman's pipe vine</name>
    <dbReference type="NCBI Taxonomy" id="158543"/>
    <lineage>
        <taxon>Eukaryota</taxon>
        <taxon>Viridiplantae</taxon>
        <taxon>Streptophyta</taxon>
        <taxon>Embryophyta</taxon>
        <taxon>Tracheophyta</taxon>
        <taxon>Spermatophyta</taxon>
        <taxon>Magnoliopsida</taxon>
        <taxon>Magnoliidae</taxon>
        <taxon>Piperales</taxon>
        <taxon>Aristolochiaceae</taxon>
        <taxon>Aristolochia</taxon>
    </lineage>
</organism>
<dbReference type="AlphaFoldDB" id="A0AAV7F5T0"/>
<keyword evidence="2" id="KW-0472">Membrane</keyword>
<evidence type="ECO:0000256" key="2">
    <source>
        <dbReference type="SAM" id="Phobius"/>
    </source>
</evidence>
<reference evidence="3 4" key="1">
    <citation type="submission" date="2021-07" db="EMBL/GenBank/DDBJ databases">
        <title>The Aristolochia fimbriata genome: insights into angiosperm evolution, floral development and chemical biosynthesis.</title>
        <authorList>
            <person name="Jiao Y."/>
        </authorList>
    </citation>
    <scope>NUCLEOTIDE SEQUENCE [LARGE SCALE GENOMIC DNA]</scope>
    <source>
        <strain evidence="3">IBCAS-2021</strain>
        <tissue evidence="3">Leaf</tissue>
    </source>
</reference>